<evidence type="ECO:0000313" key="2">
    <source>
        <dbReference type="EMBL" id="RKG77783.1"/>
    </source>
</evidence>
<sequence length="249" mass="27181">MKTYRLRRAALSEAIQLNRRLIFRRLPILLIALGGGLLLGSRGGTALSPVLLGLLCLGALGVMGTSIWRQLRLSETQFARHFDSYVLEAGEGGISHRSEILPETRLGRDEVVHIEESPMLGILLKGQGPGKTMALSPFLEGYAQLKEELTAWRPIAPVSQAQVGRRADAVGLLGVVFGLGISALWMGVGYFSDLRWSMLSGAAMLLCGLGGLTYLRRNCPQIKLKPFVVGLVFFSLSIPARLMLHFLRT</sequence>
<evidence type="ECO:0000256" key="1">
    <source>
        <dbReference type="SAM" id="Phobius"/>
    </source>
</evidence>
<feature type="transmembrane region" description="Helical" evidence="1">
    <location>
        <begin position="227"/>
        <end position="247"/>
    </location>
</feature>
<feature type="transmembrane region" description="Helical" evidence="1">
    <location>
        <begin position="169"/>
        <end position="188"/>
    </location>
</feature>
<dbReference type="EMBL" id="RAVZ01000277">
    <property type="protein sequence ID" value="RKG77783.1"/>
    <property type="molecule type" value="Genomic_DNA"/>
</dbReference>
<dbReference type="OrthoDB" id="9912744at2"/>
<dbReference type="Proteomes" id="UP000268094">
    <property type="component" value="Unassembled WGS sequence"/>
</dbReference>
<feature type="transmembrane region" description="Helical" evidence="1">
    <location>
        <begin position="21"/>
        <end position="40"/>
    </location>
</feature>
<proteinExistence type="predicted"/>
<feature type="transmembrane region" description="Helical" evidence="1">
    <location>
        <begin position="194"/>
        <end position="215"/>
    </location>
</feature>
<keyword evidence="1" id="KW-0472">Membrane</keyword>
<keyword evidence="1" id="KW-0812">Transmembrane</keyword>
<gene>
    <name evidence="2" type="ORF">D7V88_30630</name>
</gene>
<comment type="caution">
    <text evidence="2">The sequence shown here is derived from an EMBL/GenBank/DDBJ whole genome shotgun (WGS) entry which is preliminary data.</text>
</comment>
<accession>A0A3A8IK25</accession>
<feature type="transmembrane region" description="Helical" evidence="1">
    <location>
        <begin position="46"/>
        <end position="68"/>
    </location>
</feature>
<dbReference type="AlphaFoldDB" id="A0A3A8IK25"/>
<keyword evidence="1" id="KW-1133">Transmembrane helix</keyword>
<name>A0A3A8IK25_9BACT</name>
<protein>
    <submittedName>
        <fullName evidence="2">Uncharacterized protein</fullName>
    </submittedName>
</protein>
<organism evidence="2 3">
    <name type="scientific">Corallococcus terminator</name>
    <dbReference type="NCBI Taxonomy" id="2316733"/>
    <lineage>
        <taxon>Bacteria</taxon>
        <taxon>Pseudomonadati</taxon>
        <taxon>Myxococcota</taxon>
        <taxon>Myxococcia</taxon>
        <taxon>Myxococcales</taxon>
        <taxon>Cystobacterineae</taxon>
        <taxon>Myxococcaceae</taxon>
        <taxon>Corallococcus</taxon>
    </lineage>
</organism>
<keyword evidence="3" id="KW-1185">Reference proteome</keyword>
<evidence type="ECO:0000313" key="3">
    <source>
        <dbReference type="Proteomes" id="UP000268094"/>
    </source>
</evidence>
<reference evidence="3" key="1">
    <citation type="submission" date="2018-09" db="EMBL/GenBank/DDBJ databases">
        <authorList>
            <person name="Livingstone P.G."/>
            <person name="Whitworth D.E."/>
        </authorList>
    </citation>
    <scope>NUCLEOTIDE SEQUENCE [LARGE SCALE GENOMIC DNA]</scope>
    <source>
        <strain evidence="3">CA054A</strain>
    </source>
</reference>
<dbReference type="RefSeq" id="WP_120544161.1">
    <property type="nucleotide sequence ID" value="NZ_RAVZ01000277.1"/>
</dbReference>